<dbReference type="Gene3D" id="3.40.50.720">
    <property type="entry name" value="NAD(P)-binding Rossmann-like Domain"/>
    <property type="match status" value="1"/>
</dbReference>
<dbReference type="HAMAP" id="MF_01925">
    <property type="entry name" value="P5C_reductase"/>
    <property type="match status" value="1"/>
</dbReference>
<feature type="domain" description="Pyrroline-5-carboxylate reductase dimerisation" evidence="11">
    <location>
        <begin position="152"/>
        <end position="253"/>
    </location>
</feature>
<reference evidence="12 13" key="1">
    <citation type="journal article" date="2017" name="Front. Microbiol.">
        <title>Genomic Characterization of Dairy Associated Leuconostoc Species and Diversity of Leuconostocs in Undefined Mixed Mesophilic Starter Cultures.</title>
        <authorList>
            <person name="Frantzen C.A."/>
            <person name="Kot W."/>
            <person name="Pedersen T.B."/>
            <person name="Ardo Y.M."/>
            <person name="Broadbent J.R."/>
            <person name="Neve H."/>
            <person name="Hansen L.H."/>
            <person name="Dal Bello F."/>
            <person name="Ostlie H.M."/>
            <person name="Kleppen H.P."/>
            <person name="Vogensen F.K."/>
            <person name="Holo H."/>
        </authorList>
    </citation>
    <scope>NUCLEOTIDE SEQUENCE [LARGE SCALE GENOMIC DNA]</scope>
    <source>
        <strain evidence="12 13">LMGCF08</strain>
    </source>
</reference>
<dbReference type="InterPro" id="IPR036291">
    <property type="entry name" value="NAD(P)-bd_dom_sf"/>
</dbReference>
<evidence type="ECO:0000256" key="3">
    <source>
        <dbReference type="ARBA" id="ARBA00022857"/>
    </source>
</evidence>
<comment type="catalytic activity">
    <reaction evidence="6">
        <text>L-proline + NAD(+) = (S)-1-pyrroline-5-carboxylate + NADH + 2 H(+)</text>
        <dbReference type="Rhea" id="RHEA:14105"/>
        <dbReference type="ChEBI" id="CHEBI:15378"/>
        <dbReference type="ChEBI" id="CHEBI:17388"/>
        <dbReference type="ChEBI" id="CHEBI:57540"/>
        <dbReference type="ChEBI" id="CHEBI:57945"/>
        <dbReference type="ChEBI" id="CHEBI:60039"/>
        <dbReference type="EC" id="1.5.1.2"/>
    </reaction>
</comment>
<dbReference type="InterPro" id="IPR053790">
    <property type="entry name" value="P5CR-like_CS"/>
</dbReference>
<organism evidence="12 13">
    <name type="scientific">Leuconostoc pseudomesenteroides</name>
    <dbReference type="NCBI Taxonomy" id="33968"/>
    <lineage>
        <taxon>Bacteria</taxon>
        <taxon>Bacillati</taxon>
        <taxon>Bacillota</taxon>
        <taxon>Bacilli</taxon>
        <taxon>Lactobacillales</taxon>
        <taxon>Lactobacillaceae</taxon>
        <taxon>Leuconostoc</taxon>
    </lineage>
</organism>
<evidence type="ECO:0000256" key="1">
    <source>
        <dbReference type="ARBA" id="ARBA00005525"/>
    </source>
</evidence>
<comment type="caution">
    <text evidence="12">The sequence shown here is derived from an EMBL/GenBank/DDBJ whole genome shotgun (WGS) entry which is preliminary data.</text>
</comment>
<evidence type="ECO:0000256" key="7">
    <source>
        <dbReference type="NCBIfam" id="TIGR00112"/>
    </source>
</evidence>
<feature type="binding site" evidence="8">
    <location>
        <begin position="6"/>
        <end position="11"/>
    </location>
    <ligand>
        <name>NADP(+)</name>
        <dbReference type="ChEBI" id="CHEBI:58349"/>
    </ligand>
</feature>
<accession>A0A1X0VBJ2</accession>
<evidence type="ECO:0000256" key="6">
    <source>
        <dbReference type="HAMAP-Rule" id="MF_01925"/>
    </source>
</evidence>
<keyword evidence="2 6" id="KW-0641">Proline biosynthesis</keyword>
<gene>
    <name evidence="6" type="primary">proC</name>
    <name evidence="12" type="ORF">BMR96_09795</name>
</gene>
<evidence type="ECO:0000313" key="12">
    <source>
        <dbReference type="EMBL" id="ORI96969.1"/>
    </source>
</evidence>
<dbReference type="GO" id="GO:0055129">
    <property type="term" value="P:L-proline biosynthetic process"/>
    <property type="evidence" value="ECO:0007669"/>
    <property type="project" value="UniProtKB-UniRule"/>
</dbReference>
<evidence type="ECO:0000256" key="4">
    <source>
        <dbReference type="ARBA" id="ARBA00023002"/>
    </source>
</evidence>
<dbReference type="InterPro" id="IPR008927">
    <property type="entry name" value="6-PGluconate_DH-like_C_sf"/>
</dbReference>
<protein>
    <recommendedName>
        <fullName evidence="6 7">Pyrroline-5-carboxylate reductase</fullName>
        <shortName evidence="6">P5C reductase</shortName>
        <shortName evidence="6">P5CR</shortName>
        <ecNumber evidence="6 7">1.5.1.2</ecNumber>
    </recommendedName>
    <alternativeName>
        <fullName evidence="6">PCA reductase</fullName>
    </alternativeName>
</protein>
<evidence type="ECO:0000256" key="2">
    <source>
        <dbReference type="ARBA" id="ARBA00022650"/>
    </source>
</evidence>
<dbReference type="Gene3D" id="1.10.3730.10">
    <property type="entry name" value="ProC C-terminal domain-like"/>
    <property type="match status" value="1"/>
</dbReference>
<sequence length="255" mass="26725">MNYGFIGAGNMATAMIKGLIYAGIDSKNIYVSSPHSAAKLAANLHIQAADSETITKKCDIVIIAFLPNQLRTLGNSLNLDGKIVISVLAQVTIADLDEVFPTAFNVRSLPNINSAIGKGSTALAFSKRLSESQIEVVQNYWHLLGTTSVLDEQHFAIFSAIAGSGPAFVLKFIDALTQAGINNGLDGESAAAIAASTVAGTTETLQKSNSDAVTLMNNVASPGGSTRAGLDNFEQNDFDTIVNSAINATVNHKHT</sequence>
<dbReference type="PROSITE" id="PS00521">
    <property type="entry name" value="P5CR"/>
    <property type="match status" value="1"/>
</dbReference>
<dbReference type="SUPFAM" id="SSF51735">
    <property type="entry name" value="NAD(P)-binding Rossmann-fold domains"/>
    <property type="match status" value="1"/>
</dbReference>
<dbReference type="GO" id="GO:0005737">
    <property type="term" value="C:cytoplasm"/>
    <property type="evidence" value="ECO:0007669"/>
    <property type="project" value="UniProtKB-SubCell"/>
</dbReference>
<evidence type="ECO:0000259" key="10">
    <source>
        <dbReference type="Pfam" id="PF03807"/>
    </source>
</evidence>
<dbReference type="AlphaFoldDB" id="A0A1X0VBJ2"/>
<comment type="subcellular location">
    <subcellularLocation>
        <location evidence="6">Cytoplasm</location>
    </subcellularLocation>
</comment>
<dbReference type="PIRSF" id="PIRSF000193">
    <property type="entry name" value="Pyrrol-5-carb_rd"/>
    <property type="match status" value="1"/>
</dbReference>
<dbReference type="PANTHER" id="PTHR11645">
    <property type="entry name" value="PYRROLINE-5-CARBOXYLATE REDUCTASE"/>
    <property type="match status" value="1"/>
</dbReference>
<dbReference type="InterPro" id="IPR000304">
    <property type="entry name" value="Pyrroline-COOH_reductase"/>
</dbReference>
<dbReference type="Pfam" id="PF14748">
    <property type="entry name" value="P5CR_dimer"/>
    <property type="match status" value="1"/>
</dbReference>
<dbReference type="RefSeq" id="WP_002815619.1">
    <property type="nucleotide sequence ID" value="NZ_MPLS01000086.1"/>
</dbReference>
<dbReference type="PANTHER" id="PTHR11645:SF0">
    <property type="entry name" value="PYRROLINE-5-CARBOXYLATE REDUCTASE 3"/>
    <property type="match status" value="1"/>
</dbReference>
<dbReference type="EC" id="1.5.1.2" evidence="6 7"/>
<comment type="pathway">
    <text evidence="6 9">Amino-acid biosynthesis; L-proline biosynthesis; L-proline from L-glutamate 5-semialdehyde: step 1/1.</text>
</comment>
<evidence type="ECO:0000256" key="5">
    <source>
        <dbReference type="ARBA" id="ARBA00058118"/>
    </source>
</evidence>
<dbReference type="GO" id="GO:0004735">
    <property type="term" value="F:pyrroline-5-carboxylate reductase activity"/>
    <property type="evidence" value="ECO:0007669"/>
    <property type="project" value="UniProtKB-UniRule"/>
</dbReference>
<evidence type="ECO:0000313" key="13">
    <source>
        <dbReference type="Proteomes" id="UP000192288"/>
    </source>
</evidence>
<keyword evidence="6" id="KW-0963">Cytoplasm</keyword>
<dbReference type="FunFam" id="1.10.3730.10:FF:000001">
    <property type="entry name" value="Pyrroline-5-carboxylate reductase"/>
    <property type="match status" value="1"/>
</dbReference>
<dbReference type="EMBL" id="MPLS01000086">
    <property type="protein sequence ID" value="ORI96969.1"/>
    <property type="molecule type" value="Genomic_DNA"/>
</dbReference>
<comment type="function">
    <text evidence="5 6">Catalyzes the reduction of 1-pyrroline-5-carboxylate (PCA) to L-proline.</text>
</comment>
<comment type="similarity">
    <text evidence="1 6 9">Belongs to the pyrroline-5-carboxylate reductase family.</text>
</comment>
<dbReference type="Proteomes" id="UP000192288">
    <property type="component" value="Unassembled WGS sequence"/>
</dbReference>
<evidence type="ECO:0000256" key="9">
    <source>
        <dbReference type="RuleBase" id="RU003903"/>
    </source>
</evidence>
<dbReference type="UniPathway" id="UPA00098">
    <property type="reaction ID" value="UER00361"/>
</dbReference>
<feature type="domain" description="Pyrroline-5-carboxylate reductase catalytic N-terminal" evidence="10">
    <location>
        <begin position="3"/>
        <end position="89"/>
    </location>
</feature>
<name>A0A1X0VBJ2_LEUPS</name>
<comment type="catalytic activity">
    <reaction evidence="6 9">
        <text>L-proline + NADP(+) = (S)-1-pyrroline-5-carboxylate + NADPH + 2 H(+)</text>
        <dbReference type="Rhea" id="RHEA:14109"/>
        <dbReference type="ChEBI" id="CHEBI:15378"/>
        <dbReference type="ChEBI" id="CHEBI:17388"/>
        <dbReference type="ChEBI" id="CHEBI:57783"/>
        <dbReference type="ChEBI" id="CHEBI:58349"/>
        <dbReference type="ChEBI" id="CHEBI:60039"/>
        <dbReference type="EC" id="1.5.1.2"/>
    </reaction>
</comment>
<keyword evidence="3 6" id="KW-0521">NADP</keyword>
<proteinExistence type="inferred from homology"/>
<dbReference type="InterPro" id="IPR029036">
    <property type="entry name" value="P5CR_dimer"/>
</dbReference>
<dbReference type="InterPro" id="IPR028939">
    <property type="entry name" value="P5C_Rdtase_cat_N"/>
</dbReference>
<dbReference type="NCBIfam" id="TIGR00112">
    <property type="entry name" value="proC"/>
    <property type="match status" value="1"/>
</dbReference>
<dbReference type="SUPFAM" id="SSF48179">
    <property type="entry name" value="6-phosphogluconate dehydrogenase C-terminal domain-like"/>
    <property type="match status" value="1"/>
</dbReference>
<evidence type="ECO:0000256" key="8">
    <source>
        <dbReference type="PIRSR" id="PIRSR000193-1"/>
    </source>
</evidence>
<keyword evidence="6 9" id="KW-0028">Amino-acid biosynthesis</keyword>
<evidence type="ECO:0000259" key="11">
    <source>
        <dbReference type="Pfam" id="PF14748"/>
    </source>
</evidence>
<keyword evidence="4 6" id="KW-0560">Oxidoreductase</keyword>
<feature type="binding site" evidence="8">
    <location>
        <begin position="64"/>
        <end position="67"/>
    </location>
    <ligand>
        <name>NADP(+)</name>
        <dbReference type="ChEBI" id="CHEBI:58349"/>
    </ligand>
</feature>
<dbReference type="Pfam" id="PF03807">
    <property type="entry name" value="F420_oxidored"/>
    <property type="match status" value="1"/>
</dbReference>